<evidence type="ECO:0000313" key="2">
    <source>
        <dbReference type="Proteomes" id="UP000807159"/>
    </source>
</evidence>
<proteinExistence type="predicted"/>
<dbReference type="AlphaFoldDB" id="A0A8T2ZAS4"/>
<dbReference type="PANTHER" id="PTHR48040:SF45">
    <property type="entry name" value="PLEIOTROPIC DRUG RESISTANCE PROTEIN 1-LIKE"/>
    <property type="match status" value="1"/>
</dbReference>
<organism evidence="1 2">
    <name type="scientific">Populus deltoides</name>
    <name type="common">Eastern poplar</name>
    <name type="synonym">Eastern cottonwood</name>
    <dbReference type="NCBI Taxonomy" id="3696"/>
    <lineage>
        <taxon>Eukaryota</taxon>
        <taxon>Viridiplantae</taxon>
        <taxon>Streptophyta</taxon>
        <taxon>Embryophyta</taxon>
        <taxon>Tracheophyta</taxon>
        <taxon>Spermatophyta</taxon>
        <taxon>Magnoliopsida</taxon>
        <taxon>eudicotyledons</taxon>
        <taxon>Gunneridae</taxon>
        <taxon>Pentapetalae</taxon>
        <taxon>rosids</taxon>
        <taxon>fabids</taxon>
        <taxon>Malpighiales</taxon>
        <taxon>Salicaceae</taxon>
        <taxon>Saliceae</taxon>
        <taxon>Populus</taxon>
    </lineage>
</organism>
<dbReference type="PANTHER" id="PTHR48040">
    <property type="entry name" value="PLEIOTROPIC DRUG RESISTANCE PROTEIN 1-LIKE ISOFORM X1"/>
    <property type="match status" value="1"/>
</dbReference>
<evidence type="ECO:0008006" key="3">
    <source>
        <dbReference type="Google" id="ProtNLM"/>
    </source>
</evidence>
<name>A0A8T2ZAS4_POPDE</name>
<dbReference type="Proteomes" id="UP000807159">
    <property type="component" value="Chromosome 3"/>
</dbReference>
<protein>
    <recommendedName>
        <fullName evidence="3">Pleiotropic drug resistance protein 1-like</fullName>
    </recommendedName>
</protein>
<dbReference type="EMBL" id="JACEGQ020000003">
    <property type="protein sequence ID" value="KAH8514439.1"/>
    <property type="molecule type" value="Genomic_DNA"/>
</dbReference>
<gene>
    <name evidence="1" type="ORF">H0E87_007318</name>
</gene>
<reference evidence="1" key="1">
    <citation type="journal article" date="2021" name="J. Hered.">
        <title>Genome Assembly of Salicaceae Populus deltoides (Eastern Cottonwood) I-69 Based on Nanopore Sequencing and Hi-C Technologies.</title>
        <authorList>
            <person name="Bai S."/>
            <person name="Wu H."/>
            <person name="Zhang J."/>
            <person name="Pan Z."/>
            <person name="Zhao W."/>
            <person name="Li Z."/>
            <person name="Tong C."/>
        </authorList>
    </citation>
    <scope>NUCLEOTIDE SEQUENCE</scope>
    <source>
        <tissue evidence="1">Leaf</tissue>
    </source>
</reference>
<sequence>MNSGGLYQVKSSLPANSSSIWRNNGMETFSRSSREEDDEEALKWAAIERLPTYSRLRKGLLTTPQGEACEIDIHKLGFQERKNLMERLVKVAEADNEKFLLKLKNRLDG</sequence>
<keyword evidence="2" id="KW-1185">Reference proteome</keyword>
<comment type="caution">
    <text evidence="1">The sequence shown here is derived from an EMBL/GenBank/DDBJ whole genome shotgun (WGS) entry which is preliminary data.</text>
</comment>
<accession>A0A8T2ZAS4</accession>
<evidence type="ECO:0000313" key="1">
    <source>
        <dbReference type="EMBL" id="KAH8514439.1"/>
    </source>
</evidence>